<keyword evidence="1" id="KW-0472">Membrane</keyword>
<gene>
    <name evidence="2" type="ORF">BcabD6B2_39500</name>
</gene>
<keyword evidence="1" id="KW-0812">Transmembrane</keyword>
<reference evidence="2 3" key="1">
    <citation type="submission" date="2021-06" db="EMBL/GenBank/DDBJ databases">
        <title>Genome sequence of Babesia caballi.</title>
        <authorList>
            <person name="Yamagishi J."/>
            <person name="Kidaka T."/>
            <person name="Ochi A."/>
        </authorList>
    </citation>
    <scope>NUCLEOTIDE SEQUENCE [LARGE SCALE GENOMIC DNA]</scope>
    <source>
        <strain evidence="2">USDA-D6B2</strain>
    </source>
</reference>
<dbReference type="EMBL" id="BPLF01000003">
    <property type="protein sequence ID" value="GIX64515.1"/>
    <property type="molecule type" value="Genomic_DNA"/>
</dbReference>
<dbReference type="RefSeq" id="XP_067716584.1">
    <property type="nucleotide sequence ID" value="XM_067860483.1"/>
</dbReference>
<organism evidence="2 3">
    <name type="scientific">Babesia caballi</name>
    <dbReference type="NCBI Taxonomy" id="5871"/>
    <lineage>
        <taxon>Eukaryota</taxon>
        <taxon>Sar</taxon>
        <taxon>Alveolata</taxon>
        <taxon>Apicomplexa</taxon>
        <taxon>Aconoidasida</taxon>
        <taxon>Piroplasmida</taxon>
        <taxon>Babesiidae</taxon>
        <taxon>Babesia</taxon>
    </lineage>
</organism>
<comment type="caution">
    <text evidence="2">The sequence shown here is derived from an EMBL/GenBank/DDBJ whole genome shotgun (WGS) entry which is preliminary data.</text>
</comment>
<evidence type="ECO:0000313" key="3">
    <source>
        <dbReference type="Proteomes" id="UP001497744"/>
    </source>
</evidence>
<feature type="transmembrane region" description="Helical" evidence="1">
    <location>
        <begin position="172"/>
        <end position="192"/>
    </location>
</feature>
<dbReference type="Pfam" id="PF12785">
    <property type="entry name" value="VESA1_N"/>
    <property type="match status" value="1"/>
</dbReference>
<keyword evidence="1" id="KW-1133">Transmembrane helix</keyword>
<name>A0AAV4LY23_BABCB</name>
<evidence type="ECO:0000256" key="1">
    <source>
        <dbReference type="SAM" id="Phobius"/>
    </source>
</evidence>
<dbReference type="Proteomes" id="UP001497744">
    <property type="component" value="Unassembled WGS sequence"/>
</dbReference>
<dbReference type="GeneID" id="94195996"/>
<sequence>MMVADQKKSLTQPPQNLKEAIDWVLRVCGRDGVKNDDNAIKGLAEELRNLLDKDAGTFAIRVNGFFGTARSGLQSADRSTAREAFILKSYLNNITSYGRTLNDTELDYLKTALEKDFESPGGQSGGPISQLAEGLKKFVGQNSGIGCQDYVYFYNSDNARWSSLTPSQREDCALILLGIMPVLYFGLTYIYWWCEGTGGWSQHKIDGSGYIEFVLFPVCGIVATV</sequence>
<proteinExistence type="predicted"/>
<keyword evidence="3" id="KW-1185">Reference proteome</keyword>
<evidence type="ECO:0000313" key="2">
    <source>
        <dbReference type="EMBL" id="GIX64515.1"/>
    </source>
</evidence>
<protein>
    <submittedName>
        <fullName evidence="2">Variant erythrocyte surface antigen-1 family protein</fullName>
    </submittedName>
</protein>
<accession>A0AAV4LY23</accession>
<dbReference type="InterPro" id="IPR024751">
    <property type="entry name" value="VESA1"/>
</dbReference>
<dbReference type="AlphaFoldDB" id="A0AAV4LY23"/>